<feature type="transmembrane region" description="Helical" evidence="1">
    <location>
        <begin position="18"/>
        <end position="39"/>
    </location>
</feature>
<keyword evidence="1" id="KW-1133">Transmembrane helix</keyword>
<evidence type="ECO:0000313" key="4">
    <source>
        <dbReference type="Proteomes" id="UP000663829"/>
    </source>
</evidence>
<keyword evidence="1" id="KW-0472">Membrane</keyword>
<dbReference type="Gene3D" id="3.40.1090.10">
    <property type="entry name" value="Cytosolic phospholipase A2 catalytic domain"/>
    <property type="match status" value="1"/>
</dbReference>
<feature type="non-terminal residue" evidence="2">
    <location>
        <position position="1"/>
    </location>
</feature>
<dbReference type="AlphaFoldDB" id="A0A816G9X9"/>
<comment type="caution">
    <text evidence="2">The sequence shown here is derived from an EMBL/GenBank/DDBJ whole genome shotgun (WGS) entry which is preliminary data.</text>
</comment>
<organism evidence="2 4">
    <name type="scientific">Didymodactylos carnosus</name>
    <dbReference type="NCBI Taxonomy" id="1234261"/>
    <lineage>
        <taxon>Eukaryota</taxon>
        <taxon>Metazoa</taxon>
        <taxon>Spiralia</taxon>
        <taxon>Gnathifera</taxon>
        <taxon>Rotifera</taxon>
        <taxon>Eurotatoria</taxon>
        <taxon>Bdelloidea</taxon>
        <taxon>Philodinida</taxon>
        <taxon>Philodinidae</taxon>
        <taxon>Didymodactylos</taxon>
    </lineage>
</organism>
<dbReference type="SUPFAM" id="SSF52151">
    <property type="entry name" value="FabD/lysophospholipase-like"/>
    <property type="match status" value="1"/>
</dbReference>
<dbReference type="EMBL" id="CAJNOQ010061202">
    <property type="protein sequence ID" value="CAF1671561.1"/>
    <property type="molecule type" value="Genomic_DNA"/>
</dbReference>
<evidence type="ECO:0000256" key="1">
    <source>
        <dbReference type="SAM" id="Phobius"/>
    </source>
</evidence>
<accession>A0A816G9X9</accession>
<reference evidence="2" key="1">
    <citation type="submission" date="2021-02" db="EMBL/GenBank/DDBJ databases">
        <authorList>
            <person name="Nowell W R."/>
        </authorList>
    </citation>
    <scope>NUCLEOTIDE SEQUENCE</scope>
</reference>
<dbReference type="Proteomes" id="UP000663829">
    <property type="component" value="Unassembled WGS sequence"/>
</dbReference>
<dbReference type="OrthoDB" id="10021675at2759"/>
<dbReference type="EMBL" id="CAJOBC010141474">
    <property type="protein sequence ID" value="CAF4647324.1"/>
    <property type="molecule type" value="Genomic_DNA"/>
</dbReference>
<evidence type="ECO:0008006" key="5">
    <source>
        <dbReference type="Google" id="ProtNLM"/>
    </source>
</evidence>
<protein>
    <recommendedName>
        <fullName evidence="5">PNPLA domain-containing protein</fullName>
    </recommendedName>
</protein>
<dbReference type="InterPro" id="IPR016035">
    <property type="entry name" value="Acyl_Trfase/lysoPLipase"/>
</dbReference>
<keyword evidence="4" id="KW-1185">Reference proteome</keyword>
<gene>
    <name evidence="2" type="ORF">GPM918_LOCUS46332</name>
    <name evidence="3" type="ORF">SRO942_LOCUS50307</name>
</gene>
<dbReference type="Proteomes" id="UP000681722">
    <property type="component" value="Unassembled WGS sequence"/>
</dbReference>
<evidence type="ECO:0000313" key="2">
    <source>
        <dbReference type="EMBL" id="CAF1671561.1"/>
    </source>
</evidence>
<sequence>HREQFKQVQSSFTNHFDYFVGTSTGGLIAFCLAINYILAKYDPDRIHNKIDEITGKITSKTGKKLPAQNAILLEIRYFLNPDEMINDDRLASHSGHTARH</sequence>
<name>A0A816G9X9_9BILA</name>
<keyword evidence="1" id="KW-0812">Transmembrane</keyword>
<proteinExistence type="predicted"/>
<evidence type="ECO:0000313" key="3">
    <source>
        <dbReference type="EMBL" id="CAF4647324.1"/>
    </source>
</evidence>